<accession>A0A7J7N074</accession>
<evidence type="ECO:0000256" key="1">
    <source>
        <dbReference type="SAM" id="MobiDB-lite"/>
    </source>
</evidence>
<feature type="compositionally biased region" description="Basic and acidic residues" evidence="1">
    <location>
        <begin position="139"/>
        <end position="167"/>
    </location>
</feature>
<keyword evidence="3" id="KW-1185">Reference proteome</keyword>
<feature type="region of interest" description="Disordered" evidence="1">
    <location>
        <begin position="67"/>
        <end position="102"/>
    </location>
</feature>
<evidence type="ECO:0000313" key="3">
    <source>
        <dbReference type="Proteomes" id="UP000541444"/>
    </source>
</evidence>
<feature type="region of interest" description="Disordered" evidence="1">
    <location>
        <begin position="133"/>
        <end position="187"/>
    </location>
</feature>
<comment type="caution">
    <text evidence="2">The sequence shown here is derived from an EMBL/GenBank/DDBJ whole genome shotgun (WGS) entry which is preliminary data.</text>
</comment>
<reference evidence="2 3" key="1">
    <citation type="journal article" date="2020" name="IScience">
        <title>Genome Sequencing of the Endangered Kingdonia uniflora (Circaeasteraceae, Ranunculales) Reveals Potential Mechanisms of Evolutionary Specialization.</title>
        <authorList>
            <person name="Sun Y."/>
            <person name="Deng T."/>
            <person name="Zhang A."/>
            <person name="Moore M.J."/>
            <person name="Landis J.B."/>
            <person name="Lin N."/>
            <person name="Zhang H."/>
            <person name="Zhang X."/>
            <person name="Huang J."/>
            <person name="Zhang X."/>
            <person name="Sun H."/>
            <person name="Wang H."/>
        </authorList>
    </citation>
    <scope>NUCLEOTIDE SEQUENCE [LARGE SCALE GENOMIC DNA]</scope>
    <source>
        <strain evidence="2">TB1705</strain>
        <tissue evidence="2">Leaf</tissue>
    </source>
</reference>
<organism evidence="2 3">
    <name type="scientific">Kingdonia uniflora</name>
    <dbReference type="NCBI Taxonomy" id="39325"/>
    <lineage>
        <taxon>Eukaryota</taxon>
        <taxon>Viridiplantae</taxon>
        <taxon>Streptophyta</taxon>
        <taxon>Embryophyta</taxon>
        <taxon>Tracheophyta</taxon>
        <taxon>Spermatophyta</taxon>
        <taxon>Magnoliopsida</taxon>
        <taxon>Ranunculales</taxon>
        <taxon>Circaeasteraceae</taxon>
        <taxon>Kingdonia</taxon>
    </lineage>
</organism>
<dbReference type="EMBL" id="JACGCM010001165">
    <property type="protein sequence ID" value="KAF6160497.1"/>
    <property type="molecule type" value="Genomic_DNA"/>
</dbReference>
<dbReference type="AlphaFoldDB" id="A0A7J7N074"/>
<proteinExistence type="predicted"/>
<sequence length="247" mass="27001">MPGVGSDTVTIGSDTVVVGSDTVAVGYGTITIEWIVLLLCLYLGEDQVDAEDRFEDEEAGLCISASAAKPGSRNSNHVRSGTIPRAECPSSHHDVPSGYGKKGNESIEVEELEIATYIPLAVVVPEVRASSRSHRRARVVRESDKKEIEEGEGRENKGSVEPSRDEREEVDGEQSKNSNSSYDSRRAAGPVLAQEKVRLDQFMEKYELSKVGAELMLVGAKFMFKDIPQEGFMAFRGQIRLGVQLPL</sequence>
<dbReference type="Proteomes" id="UP000541444">
    <property type="component" value="Unassembled WGS sequence"/>
</dbReference>
<name>A0A7J7N074_9MAGN</name>
<protein>
    <submittedName>
        <fullName evidence="2">Uncharacterized protein</fullName>
    </submittedName>
</protein>
<gene>
    <name evidence="2" type="ORF">GIB67_019266</name>
</gene>
<evidence type="ECO:0000313" key="2">
    <source>
        <dbReference type="EMBL" id="KAF6160497.1"/>
    </source>
</evidence>